<evidence type="ECO:0000313" key="9">
    <source>
        <dbReference type="Proteomes" id="UP000617340"/>
    </source>
</evidence>
<dbReference type="Pfam" id="PF04588">
    <property type="entry name" value="HIG_1_N"/>
    <property type="match status" value="1"/>
</dbReference>
<protein>
    <recommendedName>
        <fullName evidence="7">HIG1 domain-containing protein</fullName>
    </recommendedName>
</protein>
<evidence type="ECO:0000256" key="6">
    <source>
        <dbReference type="SAM" id="Phobius"/>
    </source>
</evidence>
<evidence type="ECO:0000256" key="5">
    <source>
        <dbReference type="ARBA" id="ARBA00023136"/>
    </source>
</evidence>
<dbReference type="Gene3D" id="6.10.140.1320">
    <property type="match status" value="1"/>
</dbReference>
<evidence type="ECO:0000256" key="2">
    <source>
        <dbReference type="ARBA" id="ARBA00022692"/>
    </source>
</evidence>
<evidence type="ECO:0000256" key="4">
    <source>
        <dbReference type="ARBA" id="ARBA00023128"/>
    </source>
</evidence>
<keyword evidence="5 6" id="KW-0472">Membrane</keyword>
<gene>
    <name evidence="8" type="ORF">HZH68_001173</name>
</gene>
<keyword evidence="4" id="KW-0496">Mitochondrion</keyword>
<comment type="subcellular location">
    <subcellularLocation>
        <location evidence="1">Mitochondrion membrane</location>
    </subcellularLocation>
</comment>
<dbReference type="EMBL" id="JACSDZ010000001">
    <property type="protein sequence ID" value="KAF7418520.1"/>
    <property type="molecule type" value="Genomic_DNA"/>
</dbReference>
<proteinExistence type="predicted"/>
<dbReference type="PANTHER" id="PTHR12297">
    <property type="entry name" value="HYPOXIA-INDUCBILE GENE 1 HIG1 -RELATED"/>
    <property type="match status" value="1"/>
</dbReference>
<keyword evidence="9" id="KW-1185">Reference proteome</keyword>
<feature type="domain" description="HIG1" evidence="7">
    <location>
        <begin position="1"/>
        <end position="91"/>
    </location>
</feature>
<sequence>MDSKEEITAYDESLSDRMLSHARKNPFLMAGFATLVAACAVGAYKFKQRGNMPISLYLLQFRVLAQSSVIGCITIGMAYHMFNEHVLHKGKKE</sequence>
<dbReference type="PANTHER" id="PTHR12297:SF3">
    <property type="entry name" value="HIG1 DOMAIN FAMILY MEMBER 1A"/>
    <property type="match status" value="1"/>
</dbReference>
<comment type="caution">
    <text evidence="8">The sequence shown here is derived from an EMBL/GenBank/DDBJ whole genome shotgun (WGS) entry which is preliminary data.</text>
</comment>
<reference evidence="8" key="1">
    <citation type="journal article" date="2020" name="G3 (Bethesda)">
        <title>High-Quality Assemblies for Three Invasive Social Wasps from the &lt;i&gt;Vespula&lt;/i&gt; Genus.</title>
        <authorList>
            <person name="Harrop T.W.R."/>
            <person name="Guhlin J."/>
            <person name="McLaughlin G.M."/>
            <person name="Permina E."/>
            <person name="Stockwell P."/>
            <person name="Gilligan J."/>
            <person name="Le Lec M.F."/>
            <person name="Gruber M.A.M."/>
            <person name="Quinn O."/>
            <person name="Lovegrove M."/>
            <person name="Duncan E.J."/>
            <person name="Remnant E.J."/>
            <person name="Van Eeckhoven J."/>
            <person name="Graham B."/>
            <person name="Knapp R.A."/>
            <person name="Langford K.W."/>
            <person name="Kronenberg Z."/>
            <person name="Press M.O."/>
            <person name="Eacker S.M."/>
            <person name="Wilson-Rankin E.E."/>
            <person name="Purcell J."/>
            <person name="Lester P.J."/>
            <person name="Dearden P.K."/>
        </authorList>
    </citation>
    <scope>NUCLEOTIDE SEQUENCE</scope>
    <source>
        <strain evidence="8">Linc-1</strain>
    </source>
</reference>
<dbReference type="InterPro" id="IPR007667">
    <property type="entry name" value="Hypoxia_induced_domain"/>
</dbReference>
<keyword evidence="3 6" id="KW-1133">Transmembrane helix</keyword>
<keyword evidence="2 6" id="KW-0812">Transmembrane</keyword>
<name>A0A834NV42_VESGE</name>
<dbReference type="GO" id="GO:0097250">
    <property type="term" value="P:mitochondrial respirasome assembly"/>
    <property type="evidence" value="ECO:0007669"/>
    <property type="project" value="TreeGrafter"/>
</dbReference>
<dbReference type="AlphaFoldDB" id="A0A834NV42"/>
<organism evidence="8 9">
    <name type="scientific">Vespula germanica</name>
    <name type="common">German yellow jacket</name>
    <name type="synonym">Paravespula germanica</name>
    <dbReference type="NCBI Taxonomy" id="30212"/>
    <lineage>
        <taxon>Eukaryota</taxon>
        <taxon>Metazoa</taxon>
        <taxon>Ecdysozoa</taxon>
        <taxon>Arthropoda</taxon>
        <taxon>Hexapoda</taxon>
        <taxon>Insecta</taxon>
        <taxon>Pterygota</taxon>
        <taxon>Neoptera</taxon>
        <taxon>Endopterygota</taxon>
        <taxon>Hymenoptera</taxon>
        <taxon>Apocrita</taxon>
        <taxon>Aculeata</taxon>
        <taxon>Vespoidea</taxon>
        <taxon>Vespidae</taxon>
        <taxon>Vespinae</taxon>
        <taxon>Vespula</taxon>
    </lineage>
</organism>
<dbReference type="GO" id="GO:0031966">
    <property type="term" value="C:mitochondrial membrane"/>
    <property type="evidence" value="ECO:0007669"/>
    <property type="project" value="UniProtKB-SubCell"/>
</dbReference>
<dbReference type="InterPro" id="IPR050355">
    <property type="entry name" value="RCF1"/>
</dbReference>
<dbReference type="Proteomes" id="UP000617340">
    <property type="component" value="Unassembled WGS sequence"/>
</dbReference>
<evidence type="ECO:0000259" key="7">
    <source>
        <dbReference type="PROSITE" id="PS51503"/>
    </source>
</evidence>
<evidence type="ECO:0000313" key="8">
    <source>
        <dbReference type="EMBL" id="KAF7418520.1"/>
    </source>
</evidence>
<dbReference type="PROSITE" id="PS51503">
    <property type="entry name" value="HIG1"/>
    <property type="match status" value="1"/>
</dbReference>
<feature type="transmembrane region" description="Helical" evidence="6">
    <location>
        <begin position="27"/>
        <end position="44"/>
    </location>
</feature>
<evidence type="ECO:0000256" key="3">
    <source>
        <dbReference type="ARBA" id="ARBA00022989"/>
    </source>
</evidence>
<feature type="transmembrane region" description="Helical" evidence="6">
    <location>
        <begin position="64"/>
        <end position="82"/>
    </location>
</feature>
<accession>A0A834NV42</accession>
<evidence type="ECO:0000256" key="1">
    <source>
        <dbReference type="ARBA" id="ARBA00004325"/>
    </source>
</evidence>